<dbReference type="EMBL" id="LT629973">
    <property type="protein sequence ID" value="SEH95185.1"/>
    <property type="molecule type" value="Genomic_DNA"/>
</dbReference>
<sequence length="363" mass="40944">MKCRCVVSGLLMFLCVAAAEPGAMAAVPQTLSSEQMEDEMDDIYENIPELAVLLHDASRMAEDAPVLRKAWQQVRKIVDAEEVELFPGALLAWQAAAVENGDPRCRVSPVSNVLLGWERYYWSMVNLDRPDSEAIERVSSMMQEIALGRPILSCCVRLSALYEELALCREWLSVCERLKEAYAASSNGSKYRESFALAWYEQEIAAAKNRGVHVERRISSLEAAMKVVARLEPSSPMWHGSLAAYVKRADALVKRGEHRLQSAVIRKDDGGVEHKMMENQRRILLAQARRTRESMAAVEGELQRHLEFLATIKDSDAMKKDRMSALLAERDTLLLRMDVLRAVQDYAAMFPVLEAELALDTWR</sequence>
<accession>A0A1H6M888</accession>
<keyword evidence="3" id="KW-1185">Reference proteome</keyword>
<keyword evidence="1" id="KW-0732">Signal</keyword>
<name>A0A1H6M888_9BACT</name>
<dbReference type="KEGG" id="agl:PYTT_2019"/>
<evidence type="ECO:0000256" key="1">
    <source>
        <dbReference type="SAM" id="SignalP"/>
    </source>
</evidence>
<reference evidence="3" key="1">
    <citation type="submission" date="2016-09" db="EMBL/GenBank/DDBJ databases">
        <authorList>
            <person name="Koehorst J."/>
        </authorList>
    </citation>
    <scope>NUCLEOTIDE SEQUENCE [LARGE SCALE GENOMIC DNA]</scope>
</reference>
<gene>
    <name evidence="2" type="ORF">PYTT_2019</name>
</gene>
<evidence type="ECO:0000313" key="2">
    <source>
        <dbReference type="EMBL" id="SEH95185.1"/>
    </source>
</evidence>
<feature type="chain" id="PRO_5009604574" description="Outer membrane efflux protein" evidence="1">
    <location>
        <begin position="26"/>
        <end position="363"/>
    </location>
</feature>
<evidence type="ECO:0008006" key="4">
    <source>
        <dbReference type="Google" id="ProtNLM"/>
    </source>
</evidence>
<evidence type="ECO:0000313" key="3">
    <source>
        <dbReference type="Proteomes" id="UP000176204"/>
    </source>
</evidence>
<feature type="signal peptide" evidence="1">
    <location>
        <begin position="1"/>
        <end position="25"/>
    </location>
</feature>
<protein>
    <recommendedName>
        <fullName evidence="4">Outer membrane efflux protein</fullName>
    </recommendedName>
</protein>
<dbReference type="Proteomes" id="UP000176204">
    <property type="component" value="Chromosome I"/>
</dbReference>
<organism evidence="2 3">
    <name type="scientific">Akkermansia glycaniphila</name>
    <dbReference type="NCBI Taxonomy" id="1679444"/>
    <lineage>
        <taxon>Bacteria</taxon>
        <taxon>Pseudomonadati</taxon>
        <taxon>Verrucomicrobiota</taxon>
        <taxon>Verrucomicrobiia</taxon>
        <taxon>Verrucomicrobiales</taxon>
        <taxon>Akkermansiaceae</taxon>
        <taxon>Akkermansia</taxon>
    </lineage>
</organism>
<proteinExistence type="predicted"/>
<dbReference type="AlphaFoldDB" id="A0A1H6M888"/>